<dbReference type="PANTHER" id="PTHR32322:SF18">
    <property type="entry name" value="S-ADENOSYLMETHIONINE_S-ADENOSYLHOMOCYSTEINE TRANSPORTER"/>
    <property type="match status" value="1"/>
</dbReference>
<feature type="transmembrane region" description="Helical" evidence="7">
    <location>
        <begin position="34"/>
        <end position="56"/>
    </location>
</feature>
<feature type="transmembrane region" description="Helical" evidence="7">
    <location>
        <begin position="7"/>
        <end position="28"/>
    </location>
</feature>
<dbReference type="GO" id="GO:0005886">
    <property type="term" value="C:plasma membrane"/>
    <property type="evidence" value="ECO:0007669"/>
    <property type="project" value="UniProtKB-SubCell"/>
</dbReference>
<dbReference type="RefSeq" id="WP_097148264.1">
    <property type="nucleotide sequence ID" value="NZ_OBQC01000002.1"/>
</dbReference>
<evidence type="ECO:0000256" key="3">
    <source>
        <dbReference type="ARBA" id="ARBA00022475"/>
    </source>
</evidence>
<keyword evidence="4 7" id="KW-0812">Transmembrane</keyword>
<feature type="transmembrane region" description="Helical" evidence="7">
    <location>
        <begin position="271"/>
        <end position="295"/>
    </location>
</feature>
<reference evidence="10" key="1">
    <citation type="submission" date="2017-08" db="EMBL/GenBank/DDBJ databases">
        <authorList>
            <person name="Varghese N."/>
            <person name="Submissions S."/>
        </authorList>
    </citation>
    <scope>NUCLEOTIDE SEQUENCE [LARGE SCALE GENOMIC DNA]</scope>
    <source>
        <strain evidence="10">JC23</strain>
    </source>
</reference>
<protein>
    <submittedName>
        <fullName evidence="9">Drug/metabolite transporter (DMT)-like permease</fullName>
    </submittedName>
</protein>
<feature type="domain" description="EamA" evidence="8">
    <location>
        <begin position="7"/>
        <end position="137"/>
    </location>
</feature>
<feature type="transmembrane region" description="Helical" evidence="7">
    <location>
        <begin position="148"/>
        <end position="169"/>
    </location>
</feature>
<feature type="transmembrane region" description="Helical" evidence="7">
    <location>
        <begin position="213"/>
        <end position="234"/>
    </location>
</feature>
<evidence type="ECO:0000256" key="6">
    <source>
        <dbReference type="ARBA" id="ARBA00023136"/>
    </source>
</evidence>
<gene>
    <name evidence="9" type="ORF">SAMN05877842_102189</name>
</gene>
<evidence type="ECO:0000313" key="10">
    <source>
        <dbReference type="Proteomes" id="UP000219252"/>
    </source>
</evidence>
<evidence type="ECO:0000256" key="2">
    <source>
        <dbReference type="ARBA" id="ARBA00007362"/>
    </source>
</evidence>
<accession>A0A285U357</accession>
<evidence type="ECO:0000313" key="9">
    <source>
        <dbReference type="EMBL" id="SOC36272.1"/>
    </source>
</evidence>
<dbReference type="InterPro" id="IPR037185">
    <property type="entry name" value="EmrE-like"/>
</dbReference>
<proteinExistence type="inferred from homology"/>
<keyword evidence="10" id="KW-1185">Reference proteome</keyword>
<name>A0A285U357_9BACL</name>
<comment type="subcellular location">
    <subcellularLocation>
        <location evidence="1">Cell membrane</location>
        <topology evidence="1">Multi-pass membrane protein</topology>
    </subcellularLocation>
</comment>
<keyword evidence="6 7" id="KW-0472">Membrane</keyword>
<feature type="domain" description="EamA" evidence="8">
    <location>
        <begin position="150"/>
        <end position="286"/>
    </location>
</feature>
<evidence type="ECO:0000256" key="4">
    <source>
        <dbReference type="ARBA" id="ARBA00022692"/>
    </source>
</evidence>
<dbReference type="EMBL" id="OBQC01000002">
    <property type="protein sequence ID" value="SOC36272.1"/>
    <property type="molecule type" value="Genomic_DNA"/>
</dbReference>
<comment type="similarity">
    <text evidence="2">Belongs to the EamA transporter family.</text>
</comment>
<evidence type="ECO:0000256" key="1">
    <source>
        <dbReference type="ARBA" id="ARBA00004651"/>
    </source>
</evidence>
<feature type="transmembrane region" description="Helical" evidence="7">
    <location>
        <begin position="94"/>
        <end position="112"/>
    </location>
</feature>
<evidence type="ECO:0000259" key="8">
    <source>
        <dbReference type="Pfam" id="PF00892"/>
    </source>
</evidence>
<dbReference type="InterPro" id="IPR050638">
    <property type="entry name" value="AA-Vitamin_Transporters"/>
</dbReference>
<dbReference type="AlphaFoldDB" id="A0A285U357"/>
<feature type="transmembrane region" description="Helical" evidence="7">
    <location>
        <begin position="181"/>
        <end position="201"/>
    </location>
</feature>
<keyword evidence="3" id="KW-1003">Cell membrane</keyword>
<dbReference type="OrthoDB" id="4529062at2"/>
<evidence type="ECO:0000256" key="7">
    <source>
        <dbReference type="SAM" id="Phobius"/>
    </source>
</evidence>
<dbReference type="InterPro" id="IPR000620">
    <property type="entry name" value="EamA_dom"/>
</dbReference>
<feature type="transmembrane region" description="Helical" evidence="7">
    <location>
        <begin position="68"/>
        <end position="88"/>
    </location>
</feature>
<dbReference type="PANTHER" id="PTHR32322">
    <property type="entry name" value="INNER MEMBRANE TRANSPORTER"/>
    <property type="match status" value="1"/>
</dbReference>
<dbReference type="Pfam" id="PF00892">
    <property type="entry name" value="EamA"/>
    <property type="match status" value="2"/>
</dbReference>
<dbReference type="SUPFAM" id="SSF103481">
    <property type="entry name" value="Multidrug resistance efflux transporter EmrE"/>
    <property type="match status" value="2"/>
</dbReference>
<keyword evidence="5 7" id="KW-1133">Transmembrane helix</keyword>
<evidence type="ECO:0000256" key="5">
    <source>
        <dbReference type="ARBA" id="ARBA00022989"/>
    </source>
</evidence>
<feature type="transmembrane region" description="Helical" evidence="7">
    <location>
        <begin position="124"/>
        <end position="142"/>
    </location>
</feature>
<dbReference type="Proteomes" id="UP000219252">
    <property type="component" value="Unassembled WGS sequence"/>
</dbReference>
<organism evidence="9 10">
    <name type="scientific">Ureibacillus acetophenoni</name>
    <dbReference type="NCBI Taxonomy" id="614649"/>
    <lineage>
        <taxon>Bacteria</taxon>
        <taxon>Bacillati</taxon>
        <taxon>Bacillota</taxon>
        <taxon>Bacilli</taxon>
        <taxon>Bacillales</taxon>
        <taxon>Caryophanaceae</taxon>
        <taxon>Ureibacillus</taxon>
    </lineage>
</organism>
<sequence>MSNAKIYTILVLVMLAWGLNVTWLKIIVSNGDPLTLQSVRIFLAGITVFTILLILRQKLYVRNMPWKYILLGSFFGVICHHAFLAFGIQQTTGTKTAIISGLSPLIVALIAVIFKDTIMTKSKLIGFILGGIGVLTAVLRDFRELLSWELGDILVFLSFFLQAFSFIAIRRGTKTISPLLMTAYMLTIGSILLVLSSSLINPSSFVSFATTDLTFWSVFLLSAIVATGLGHSLYNLCIKHIGTAESAIFVNLNTVFALFGTTILLHELITYQQITGTIIIITGVLIGTSNIESIITKYKNRQKKSQEEENLLDTDFIKDEQKVQ</sequence>
<feature type="transmembrane region" description="Helical" evidence="7">
    <location>
        <begin position="246"/>
        <end position="265"/>
    </location>
</feature>